<feature type="signal peptide" evidence="1">
    <location>
        <begin position="1"/>
        <end position="18"/>
    </location>
</feature>
<evidence type="ECO:0000313" key="3">
    <source>
        <dbReference type="EMBL" id="VDN56420.1"/>
    </source>
</evidence>
<name>A0A0N4U5B7_DRAME</name>
<accession>A0A0N4U5B7</accession>
<reference evidence="6" key="1">
    <citation type="submission" date="2017-02" db="UniProtKB">
        <authorList>
            <consortium name="WormBaseParasite"/>
        </authorList>
    </citation>
    <scope>IDENTIFICATION</scope>
</reference>
<sequence length="201" mass="22569">MLGFYVIIFSFLITIADGCFTSGVCQHCIPMPQPSCSTGCSTGYSCGHYGCYSRARARSSKTLKKIGSFEDEDEKSLVTELQNPNEKFFNCCVERNLPDACLQKCSFNTYSRNALQAMFFRSDPCPMQAASDIHFCAAQGQDHRQCCLSNGVAATIAGAKCLTFCDQRPDHITQLDISYLPCYDRFENIKGCFWEYLNQYN</sequence>
<dbReference type="WBParaSite" id="DME_0000203301-mRNA-1">
    <property type="protein sequence ID" value="DME_0000203301-mRNA-1"/>
    <property type="gene ID" value="DME_0000203301"/>
</dbReference>
<dbReference type="PANTHER" id="PTHR46705">
    <property type="entry name" value="PROTEIN CBG09805"/>
    <property type="match status" value="1"/>
</dbReference>
<keyword evidence="5" id="KW-1185">Reference proteome</keyword>
<proteinExistence type="predicted"/>
<evidence type="ECO:0000256" key="1">
    <source>
        <dbReference type="SAM" id="SignalP"/>
    </source>
</evidence>
<dbReference type="Proteomes" id="UP000274756">
    <property type="component" value="Unassembled WGS sequence"/>
</dbReference>
<reference evidence="3 5" key="2">
    <citation type="submission" date="2018-11" db="EMBL/GenBank/DDBJ databases">
        <authorList>
            <consortium name="Pathogen Informatics"/>
        </authorList>
    </citation>
    <scope>NUCLEOTIDE SEQUENCE [LARGE SCALE GENOMIC DNA]</scope>
</reference>
<dbReference type="Pfam" id="PF01682">
    <property type="entry name" value="DB"/>
    <property type="match status" value="1"/>
</dbReference>
<gene>
    <name evidence="3" type="ORF">DME_LOCUS6393</name>
</gene>
<evidence type="ECO:0000259" key="2">
    <source>
        <dbReference type="Pfam" id="PF01682"/>
    </source>
</evidence>
<dbReference type="AlphaFoldDB" id="A0A0N4U5B7"/>
<dbReference type="EMBL" id="UYYG01001155">
    <property type="protein sequence ID" value="VDN56420.1"/>
    <property type="molecule type" value="Genomic_DNA"/>
</dbReference>
<feature type="domain" description="Domain of unknown function DB" evidence="2">
    <location>
        <begin position="91"/>
        <end position="193"/>
    </location>
</feature>
<dbReference type="PANTHER" id="PTHR46705:SF9">
    <property type="entry name" value="DOMAIN OF UNKNOWN FUNCTION DB DOMAIN-CONTAINING PROTEIN"/>
    <property type="match status" value="1"/>
</dbReference>
<dbReference type="OrthoDB" id="5843172at2759"/>
<evidence type="ECO:0000313" key="5">
    <source>
        <dbReference type="Proteomes" id="UP000274756"/>
    </source>
</evidence>
<evidence type="ECO:0000313" key="6">
    <source>
        <dbReference type="WBParaSite" id="DME_0000203301-mRNA-1"/>
    </source>
</evidence>
<keyword evidence="1" id="KW-0732">Signal</keyword>
<dbReference type="InterPro" id="IPR002602">
    <property type="entry name" value="DB"/>
</dbReference>
<organism evidence="4 6">
    <name type="scientific">Dracunculus medinensis</name>
    <name type="common">Guinea worm</name>
    <dbReference type="NCBI Taxonomy" id="318479"/>
    <lineage>
        <taxon>Eukaryota</taxon>
        <taxon>Metazoa</taxon>
        <taxon>Ecdysozoa</taxon>
        <taxon>Nematoda</taxon>
        <taxon>Chromadorea</taxon>
        <taxon>Rhabditida</taxon>
        <taxon>Spirurina</taxon>
        <taxon>Dracunculoidea</taxon>
        <taxon>Dracunculidae</taxon>
        <taxon>Dracunculus</taxon>
    </lineage>
</organism>
<dbReference type="Proteomes" id="UP000038040">
    <property type="component" value="Unplaced"/>
</dbReference>
<feature type="chain" id="PRO_5033720845" evidence="1">
    <location>
        <begin position="19"/>
        <end position="201"/>
    </location>
</feature>
<dbReference type="STRING" id="318479.A0A0N4U5B7"/>
<protein>
    <submittedName>
        <fullName evidence="6">DB domain-containing protein</fullName>
    </submittedName>
</protein>
<evidence type="ECO:0000313" key="4">
    <source>
        <dbReference type="Proteomes" id="UP000038040"/>
    </source>
</evidence>